<dbReference type="Proteomes" id="UP000282311">
    <property type="component" value="Unassembled WGS sequence"/>
</dbReference>
<keyword evidence="4 9" id="KW-0055">Arginine biosynthesis</keyword>
<reference evidence="12 13" key="1">
    <citation type="journal article" date="2007" name="Int. J. Syst. Evol. Microbiol.">
        <title>Paenibacillus ginsengarvi sp. nov., isolated from soil from ginseng cultivation.</title>
        <authorList>
            <person name="Yoon M.H."/>
            <person name="Ten L.N."/>
            <person name="Im W.T."/>
        </authorList>
    </citation>
    <scope>NUCLEOTIDE SEQUENCE [LARGE SCALE GENOMIC DNA]</scope>
    <source>
        <strain evidence="12 13">KCTC 13059</strain>
    </source>
</reference>
<evidence type="ECO:0000259" key="11">
    <source>
        <dbReference type="Pfam" id="PF20979"/>
    </source>
</evidence>
<dbReference type="GO" id="GO:0005737">
    <property type="term" value="C:cytoplasm"/>
    <property type="evidence" value="ECO:0007669"/>
    <property type="project" value="UniProtKB-SubCell"/>
</dbReference>
<protein>
    <recommendedName>
        <fullName evidence="3 9">Argininosuccinate synthase</fullName>
        <ecNumber evidence="3 9">6.3.4.5</ecNumber>
    </recommendedName>
    <alternativeName>
        <fullName evidence="9">Citrulline--aspartate ligase</fullName>
    </alternativeName>
</protein>
<dbReference type="NCBIfam" id="TIGR00032">
    <property type="entry name" value="argG"/>
    <property type="match status" value="1"/>
</dbReference>
<dbReference type="InterPro" id="IPR014729">
    <property type="entry name" value="Rossmann-like_a/b/a_fold"/>
</dbReference>
<feature type="binding site" evidence="9">
    <location>
        <position position="119"/>
    </location>
    <ligand>
        <name>L-aspartate</name>
        <dbReference type="ChEBI" id="CHEBI:29991"/>
    </ligand>
</feature>
<dbReference type="InterPro" id="IPR018223">
    <property type="entry name" value="Arginosuc_synth_CS"/>
</dbReference>
<name>A0A3B0C376_9BACL</name>
<evidence type="ECO:0000256" key="4">
    <source>
        <dbReference type="ARBA" id="ARBA00022571"/>
    </source>
</evidence>
<keyword evidence="7 9" id="KW-0547">Nucleotide-binding</keyword>
<dbReference type="FunFam" id="3.90.1260.10:FF:000007">
    <property type="entry name" value="Argininosuccinate synthase"/>
    <property type="match status" value="1"/>
</dbReference>
<feature type="binding site" evidence="9">
    <location>
        <position position="123"/>
    </location>
    <ligand>
        <name>L-aspartate</name>
        <dbReference type="ChEBI" id="CHEBI:29991"/>
    </ligand>
</feature>
<dbReference type="NCBIfam" id="NF001770">
    <property type="entry name" value="PRK00509.1"/>
    <property type="match status" value="1"/>
</dbReference>
<feature type="binding site" evidence="9">
    <location>
        <position position="127"/>
    </location>
    <ligand>
        <name>L-citrulline</name>
        <dbReference type="ChEBI" id="CHEBI:57743"/>
    </ligand>
</feature>
<dbReference type="GO" id="GO:0000053">
    <property type="term" value="P:argininosuccinate metabolic process"/>
    <property type="evidence" value="ECO:0007669"/>
    <property type="project" value="TreeGrafter"/>
</dbReference>
<dbReference type="InterPro" id="IPR048268">
    <property type="entry name" value="Arginosuc_syn_C"/>
</dbReference>
<feature type="binding site" evidence="9">
    <location>
        <position position="189"/>
    </location>
    <ligand>
        <name>L-citrulline</name>
        <dbReference type="ChEBI" id="CHEBI:57743"/>
    </ligand>
</feature>
<dbReference type="EC" id="6.3.4.5" evidence="3 9"/>
<feature type="binding site" evidence="9">
    <location>
        <position position="92"/>
    </location>
    <ligand>
        <name>L-citrulline</name>
        <dbReference type="ChEBI" id="CHEBI:57743"/>
    </ligand>
</feature>
<dbReference type="CDD" id="cd01999">
    <property type="entry name" value="ASS"/>
    <property type="match status" value="1"/>
</dbReference>
<dbReference type="InterPro" id="IPR048267">
    <property type="entry name" value="Arginosuc_syn_N"/>
</dbReference>
<evidence type="ECO:0000256" key="6">
    <source>
        <dbReference type="ARBA" id="ARBA00022605"/>
    </source>
</evidence>
<dbReference type="RefSeq" id="WP_120749561.1">
    <property type="nucleotide sequence ID" value="NZ_RBAH01000018.1"/>
</dbReference>
<dbReference type="GO" id="GO:0005524">
    <property type="term" value="F:ATP binding"/>
    <property type="evidence" value="ECO:0007669"/>
    <property type="project" value="UniProtKB-UniRule"/>
</dbReference>
<dbReference type="SUPFAM" id="SSF52402">
    <property type="entry name" value="Adenine nucleotide alpha hydrolases-like"/>
    <property type="match status" value="1"/>
</dbReference>
<sequence length="412" mass="45518">MAKPKIVLAYSGGLDTSVILTWLKETYDAEIITFTADIGQKDELDGLEEKALRTGATKAYIDDLRDEFARDFIYPMFQAGALYEGQYLLGTSIARPLIAKRMVEIARAEGAMAIAHGATGKGNDQVRFELTAAALAPELEVIAPWRIEEFREQFPGRAEMIAYAEKHGIPVTASASKPYSTDRNLLHISFESGMLEDPWFDPSADSNRDMYVLSRAPEEAPDEAEYVELEFEQGNCVAINGKRLSPLEAMELLNELGGKHGIGRVDMVENRFVGMKSRGVYETPGGTILFTAHRKMESLTMDREVMHLRDSLISKYASLVYNGFWFAPERHAIQALVTESQKNVAGTVRLKLYKGNIMGAGVKSPVSLYNPDIATMEADPSKAYNQGDATGFIRLNALRLRVASGVAQNADK</sequence>
<dbReference type="PROSITE" id="PS00565">
    <property type="entry name" value="ARGININOSUCCIN_SYN_2"/>
    <property type="match status" value="1"/>
</dbReference>
<dbReference type="EMBL" id="RBAH01000018">
    <property type="protein sequence ID" value="RKN78894.1"/>
    <property type="molecule type" value="Genomic_DNA"/>
</dbReference>
<feature type="binding site" evidence="9">
    <location>
        <position position="180"/>
    </location>
    <ligand>
        <name>L-citrulline</name>
        <dbReference type="ChEBI" id="CHEBI:57743"/>
    </ligand>
</feature>
<keyword evidence="6 9" id="KW-0028">Amino-acid biosynthesis</keyword>
<feature type="binding site" evidence="9">
    <location>
        <begin position="9"/>
        <end position="17"/>
    </location>
    <ligand>
        <name>ATP</name>
        <dbReference type="ChEBI" id="CHEBI:30616"/>
    </ligand>
</feature>
<feature type="binding site" evidence="9">
    <location>
        <position position="123"/>
    </location>
    <ligand>
        <name>L-citrulline</name>
        <dbReference type="ChEBI" id="CHEBI:57743"/>
    </ligand>
</feature>
<evidence type="ECO:0000256" key="8">
    <source>
        <dbReference type="ARBA" id="ARBA00022840"/>
    </source>
</evidence>
<evidence type="ECO:0000256" key="1">
    <source>
        <dbReference type="ARBA" id="ARBA00004967"/>
    </source>
</evidence>
<dbReference type="UniPathway" id="UPA00068">
    <property type="reaction ID" value="UER00113"/>
</dbReference>
<evidence type="ECO:0000313" key="12">
    <source>
        <dbReference type="EMBL" id="RKN78894.1"/>
    </source>
</evidence>
<evidence type="ECO:0000256" key="5">
    <source>
        <dbReference type="ARBA" id="ARBA00022598"/>
    </source>
</evidence>
<feature type="binding site" evidence="9">
    <location>
        <position position="281"/>
    </location>
    <ligand>
        <name>L-citrulline</name>
        <dbReference type="ChEBI" id="CHEBI:57743"/>
    </ligand>
</feature>
<dbReference type="Pfam" id="PF00764">
    <property type="entry name" value="Arginosuc_synth"/>
    <property type="match status" value="1"/>
</dbReference>
<evidence type="ECO:0000313" key="13">
    <source>
        <dbReference type="Proteomes" id="UP000282311"/>
    </source>
</evidence>
<feature type="domain" description="Arginosuccinate synthase-like N-terminal" evidence="10">
    <location>
        <begin position="5"/>
        <end position="170"/>
    </location>
</feature>
<dbReference type="PROSITE" id="PS00564">
    <property type="entry name" value="ARGININOSUCCIN_SYN_1"/>
    <property type="match status" value="1"/>
</dbReference>
<feature type="binding site" evidence="9">
    <location>
        <position position="87"/>
    </location>
    <ligand>
        <name>L-citrulline</name>
        <dbReference type="ChEBI" id="CHEBI:57743"/>
    </ligand>
</feature>
<evidence type="ECO:0000256" key="3">
    <source>
        <dbReference type="ARBA" id="ARBA00012286"/>
    </source>
</evidence>
<feature type="binding site" evidence="9">
    <location>
        <position position="36"/>
    </location>
    <ligand>
        <name>ATP</name>
        <dbReference type="ChEBI" id="CHEBI:30616"/>
    </ligand>
</feature>
<accession>A0A3B0C376</accession>
<comment type="subunit">
    <text evidence="2 9">Homotetramer.</text>
</comment>
<comment type="catalytic activity">
    <reaction evidence="9">
        <text>L-citrulline + L-aspartate + ATP = 2-(N(omega)-L-arginino)succinate + AMP + diphosphate + H(+)</text>
        <dbReference type="Rhea" id="RHEA:10932"/>
        <dbReference type="ChEBI" id="CHEBI:15378"/>
        <dbReference type="ChEBI" id="CHEBI:29991"/>
        <dbReference type="ChEBI" id="CHEBI:30616"/>
        <dbReference type="ChEBI" id="CHEBI:33019"/>
        <dbReference type="ChEBI" id="CHEBI:57472"/>
        <dbReference type="ChEBI" id="CHEBI:57743"/>
        <dbReference type="ChEBI" id="CHEBI:456215"/>
        <dbReference type="EC" id="6.3.4.5"/>
    </reaction>
</comment>
<dbReference type="InterPro" id="IPR023434">
    <property type="entry name" value="Arginosuc_synth_type_1_subfam"/>
</dbReference>
<gene>
    <name evidence="9" type="primary">argG</name>
    <name evidence="12" type="ORF">D7M11_22760</name>
</gene>
<organism evidence="12 13">
    <name type="scientific">Paenibacillus ginsengarvi</name>
    <dbReference type="NCBI Taxonomy" id="400777"/>
    <lineage>
        <taxon>Bacteria</taxon>
        <taxon>Bacillati</taxon>
        <taxon>Bacillota</taxon>
        <taxon>Bacilli</taxon>
        <taxon>Bacillales</taxon>
        <taxon>Paenibacillaceae</taxon>
        <taxon>Paenibacillus</taxon>
    </lineage>
</organism>
<feature type="domain" description="Arginosuccinate synthase C-terminal" evidence="11">
    <location>
        <begin position="179"/>
        <end position="402"/>
    </location>
</feature>
<dbReference type="SUPFAM" id="SSF69864">
    <property type="entry name" value="Argininosuccinate synthetase, C-terminal domain"/>
    <property type="match status" value="1"/>
</dbReference>
<dbReference type="Gene3D" id="3.90.1260.10">
    <property type="entry name" value="Argininosuccinate synthetase, chain A, domain 2"/>
    <property type="match status" value="1"/>
</dbReference>
<dbReference type="InterPro" id="IPR001518">
    <property type="entry name" value="Arginosuc_synth"/>
</dbReference>
<comment type="subcellular location">
    <subcellularLocation>
        <location evidence="9">Cytoplasm</location>
    </subcellularLocation>
</comment>
<dbReference type="AlphaFoldDB" id="A0A3B0C376"/>
<comment type="similarity">
    <text evidence="9">Belongs to the argininosuccinate synthase family. Type 1 subfamily.</text>
</comment>
<dbReference type="GO" id="GO:0004055">
    <property type="term" value="F:argininosuccinate synthase activity"/>
    <property type="evidence" value="ECO:0007669"/>
    <property type="project" value="UniProtKB-UniRule"/>
</dbReference>
<dbReference type="InterPro" id="IPR024074">
    <property type="entry name" value="AS_cat/multimer_dom_body"/>
</dbReference>
<comment type="pathway">
    <text evidence="1 9">Amino-acid biosynthesis; L-arginine biosynthesis; L-arginine from L-ornithine and carbamoyl phosphate: step 2/3.</text>
</comment>
<comment type="caution">
    <text evidence="12">The sequence shown here is derived from an EMBL/GenBank/DDBJ whole genome shotgun (WGS) entry which is preliminary data.</text>
</comment>
<keyword evidence="8 9" id="KW-0067">ATP-binding</keyword>
<dbReference type="HAMAP" id="MF_00005">
    <property type="entry name" value="Arg_succ_synth_type1"/>
    <property type="match status" value="1"/>
</dbReference>
<keyword evidence="5 9" id="KW-0436">Ligase</keyword>
<dbReference type="PANTHER" id="PTHR11587:SF2">
    <property type="entry name" value="ARGININOSUCCINATE SYNTHASE"/>
    <property type="match status" value="1"/>
</dbReference>
<feature type="binding site" evidence="9">
    <location>
        <position position="269"/>
    </location>
    <ligand>
        <name>L-citrulline</name>
        <dbReference type="ChEBI" id="CHEBI:57743"/>
    </ligand>
</feature>
<evidence type="ECO:0000256" key="9">
    <source>
        <dbReference type="HAMAP-Rule" id="MF_00005"/>
    </source>
</evidence>
<feature type="binding site" evidence="9">
    <location>
        <position position="124"/>
    </location>
    <ligand>
        <name>L-aspartate</name>
        <dbReference type="ChEBI" id="CHEBI:29991"/>
    </ligand>
</feature>
<dbReference type="Gene3D" id="3.40.50.620">
    <property type="entry name" value="HUPs"/>
    <property type="match status" value="1"/>
</dbReference>
<evidence type="ECO:0000259" key="10">
    <source>
        <dbReference type="Pfam" id="PF00764"/>
    </source>
</evidence>
<keyword evidence="9" id="KW-0963">Cytoplasm</keyword>
<evidence type="ECO:0000256" key="2">
    <source>
        <dbReference type="ARBA" id="ARBA00011881"/>
    </source>
</evidence>
<dbReference type="OrthoDB" id="9801641at2"/>
<keyword evidence="13" id="KW-1185">Reference proteome</keyword>
<dbReference type="PANTHER" id="PTHR11587">
    <property type="entry name" value="ARGININOSUCCINATE SYNTHASE"/>
    <property type="match status" value="1"/>
</dbReference>
<evidence type="ECO:0000256" key="7">
    <source>
        <dbReference type="ARBA" id="ARBA00022741"/>
    </source>
</evidence>
<dbReference type="GO" id="GO:0000050">
    <property type="term" value="P:urea cycle"/>
    <property type="evidence" value="ECO:0007669"/>
    <property type="project" value="TreeGrafter"/>
</dbReference>
<feature type="binding site" evidence="9">
    <location>
        <position position="117"/>
    </location>
    <ligand>
        <name>ATP</name>
        <dbReference type="ChEBI" id="CHEBI:30616"/>
    </ligand>
</feature>
<proteinExistence type="inferred from homology"/>
<dbReference type="FunFam" id="3.40.50.620:FF:000019">
    <property type="entry name" value="Argininosuccinate synthase"/>
    <property type="match status" value="1"/>
</dbReference>
<dbReference type="Pfam" id="PF20979">
    <property type="entry name" value="Arginosuc_syn_C"/>
    <property type="match status" value="1"/>
</dbReference>
<dbReference type="GO" id="GO:0006526">
    <property type="term" value="P:L-arginine biosynthetic process"/>
    <property type="evidence" value="ECO:0007669"/>
    <property type="project" value="UniProtKB-UniRule"/>
</dbReference>